<evidence type="ECO:0000256" key="7">
    <source>
        <dbReference type="ARBA" id="ARBA00023209"/>
    </source>
</evidence>
<sequence>MAKISVMGTGSWGTALAILLHNNGHQVMLWSAHPEKAASLNETREDPKKLPGIKIPEEIAITGDEKKALDSPDIVVFASPSAYMRAISKRLSPLIRQGQIIVNVAKGVEENTLMPVCDIIKEEIPQADVCVLSGPSHAEEVSRGLPTTCVVSARKKETAEYLQGLFMSPVFRVYTTPDMLGVELGGALKNVIALAAGTADGLGYGDNTKAALITRGIAEMARLGAKMGAKLETFAGLSGIGDLIVTCASVHSRNRRAGYLMGKGYTMQQAMDEVQMVVEGVYSAKAAKALAEKYDVEMPIIMEVNKLLFENKPASEAVKDLMQREKQGEISWEL</sequence>
<evidence type="ECO:0000256" key="4">
    <source>
        <dbReference type="ARBA" id="ARBA00023002"/>
    </source>
</evidence>
<feature type="binding site" evidence="9">
    <location>
        <position position="253"/>
    </location>
    <ligand>
        <name>NADPH</name>
        <dbReference type="ChEBI" id="CHEBI:57783"/>
    </ligand>
</feature>
<accession>A0ABX2H1V1</accession>
<feature type="binding site" evidence="9">
    <location>
        <position position="189"/>
    </location>
    <ligand>
        <name>sn-glycerol 3-phosphate</name>
        <dbReference type="ChEBI" id="CHEBI:57597"/>
    </ligand>
</feature>
<keyword evidence="3 9" id="KW-0521">NADP</keyword>
<keyword evidence="7 9" id="KW-0594">Phospholipid biosynthesis</keyword>
<evidence type="ECO:0000256" key="2">
    <source>
        <dbReference type="ARBA" id="ARBA00022516"/>
    </source>
</evidence>
<dbReference type="InterPro" id="IPR036291">
    <property type="entry name" value="NAD(P)-bd_dom_sf"/>
</dbReference>
<dbReference type="SUPFAM" id="SSF51735">
    <property type="entry name" value="NAD(P)-binding Rossmann-fold domains"/>
    <property type="match status" value="1"/>
</dbReference>
<gene>
    <name evidence="9" type="primary">gpsA</name>
    <name evidence="14" type="ORF">G5B17_00825</name>
</gene>
<dbReference type="RefSeq" id="WP_173769100.1">
    <property type="nucleotide sequence ID" value="NZ_JAAIPU010000005.1"/>
</dbReference>
<evidence type="ECO:0000256" key="3">
    <source>
        <dbReference type="ARBA" id="ARBA00022857"/>
    </source>
</evidence>
<organism evidence="14 15">
    <name type="scientific">Blautia faecis</name>
    <dbReference type="NCBI Taxonomy" id="871665"/>
    <lineage>
        <taxon>Bacteria</taxon>
        <taxon>Bacillati</taxon>
        <taxon>Bacillota</taxon>
        <taxon>Clostridia</taxon>
        <taxon>Lachnospirales</taxon>
        <taxon>Lachnospiraceae</taxon>
        <taxon>Blautia</taxon>
    </lineage>
</organism>
<comment type="function">
    <text evidence="9">Catalyzes the reduction of the glycolytic intermediate dihydroxyacetone phosphate (DHAP) to sn-glycerol 3-phosphate (G3P), the key precursor for phospholipid synthesis.</text>
</comment>
<dbReference type="SUPFAM" id="SSF48179">
    <property type="entry name" value="6-phosphogluconate dehydrogenase C-terminal domain-like"/>
    <property type="match status" value="1"/>
</dbReference>
<dbReference type="PANTHER" id="PTHR11728:SF1">
    <property type="entry name" value="GLYCEROL-3-PHOSPHATE DEHYDROGENASE [NAD(+)] 2, CHLOROPLASTIC"/>
    <property type="match status" value="1"/>
</dbReference>
<comment type="catalytic activity">
    <reaction evidence="9">
        <text>sn-glycerol 3-phosphate + NAD(+) = dihydroxyacetone phosphate + NADH + H(+)</text>
        <dbReference type="Rhea" id="RHEA:11092"/>
        <dbReference type="ChEBI" id="CHEBI:15378"/>
        <dbReference type="ChEBI" id="CHEBI:57540"/>
        <dbReference type="ChEBI" id="CHEBI:57597"/>
        <dbReference type="ChEBI" id="CHEBI:57642"/>
        <dbReference type="ChEBI" id="CHEBI:57945"/>
        <dbReference type="EC" id="1.1.1.94"/>
    </reaction>
</comment>
<dbReference type="PRINTS" id="PR00077">
    <property type="entry name" value="GPDHDRGNASE"/>
</dbReference>
<evidence type="ECO:0000259" key="13">
    <source>
        <dbReference type="Pfam" id="PF07479"/>
    </source>
</evidence>
<feature type="binding site" evidence="9">
    <location>
        <position position="12"/>
    </location>
    <ligand>
        <name>NADPH</name>
        <dbReference type="ChEBI" id="CHEBI:57783"/>
    </ligand>
</feature>
<feature type="binding site" evidence="9">
    <location>
        <position position="106"/>
    </location>
    <ligand>
        <name>NADPH</name>
        <dbReference type="ChEBI" id="CHEBI:57783"/>
    </ligand>
</feature>
<evidence type="ECO:0000313" key="15">
    <source>
        <dbReference type="Proteomes" id="UP001644719"/>
    </source>
</evidence>
<reference evidence="14 15" key="1">
    <citation type="journal article" date="2020" name="Cell Host Microbe">
        <title>Functional and Genomic Variation between Human-Derived Isolates of Lachnospiraceae Reveals Inter- and Intra-Species Diversity.</title>
        <authorList>
            <person name="Sorbara M.T."/>
            <person name="Littmann E.R."/>
            <person name="Fontana E."/>
            <person name="Moody T.U."/>
            <person name="Kohout C.E."/>
            <person name="Gjonbalaj M."/>
            <person name="Eaton V."/>
            <person name="Seok R."/>
            <person name="Leiner I.M."/>
            <person name="Pamer E.G."/>
        </authorList>
    </citation>
    <scope>NUCLEOTIDE SEQUENCE [LARGE SCALE GENOMIC DNA]</scope>
    <source>
        <strain evidence="14 15">MSK.17.74</strain>
    </source>
</reference>
<evidence type="ECO:0000259" key="12">
    <source>
        <dbReference type="Pfam" id="PF01210"/>
    </source>
</evidence>
<dbReference type="Gene3D" id="1.10.1040.10">
    <property type="entry name" value="N-(1-d-carboxylethyl)-l-norvaline Dehydrogenase, domain 2"/>
    <property type="match status" value="1"/>
</dbReference>
<evidence type="ECO:0000256" key="10">
    <source>
        <dbReference type="RuleBase" id="RU000437"/>
    </source>
</evidence>
<dbReference type="GO" id="GO:0047952">
    <property type="term" value="F:glycerol-3-phosphate dehydrogenase [NAD(P)+] activity"/>
    <property type="evidence" value="ECO:0007669"/>
    <property type="project" value="UniProtKB-EC"/>
</dbReference>
<feature type="binding site" evidence="9">
    <location>
        <position position="33"/>
    </location>
    <ligand>
        <name>NADPH</name>
        <dbReference type="ChEBI" id="CHEBI:57783"/>
    </ligand>
</feature>
<dbReference type="InterPro" id="IPR006168">
    <property type="entry name" value="G3P_DH_NAD-dep"/>
</dbReference>
<comment type="caution">
    <text evidence="9">Lacks conserved residue(s) required for the propagation of feature annotation.</text>
</comment>
<comment type="pathway">
    <text evidence="9">Membrane lipid metabolism; glycerophospholipid metabolism.</text>
</comment>
<dbReference type="EC" id="1.1.1.94" evidence="9"/>
<evidence type="ECO:0000256" key="11">
    <source>
        <dbReference type="RuleBase" id="RU000439"/>
    </source>
</evidence>
<keyword evidence="15" id="KW-1185">Reference proteome</keyword>
<dbReference type="InterPro" id="IPR008927">
    <property type="entry name" value="6-PGluconate_DH-like_C_sf"/>
</dbReference>
<dbReference type="Pfam" id="PF01210">
    <property type="entry name" value="NAD_Gly3P_dh_N"/>
    <property type="match status" value="1"/>
</dbReference>
<keyword evidence="6 9" id="KW-0443">Lipid metabolism</keyword>
<keyword evidence="4 9" id="KW-0560">Oxidoreductase</keyword>
<feature type="binding site" evidence="9">
    <location>
        <position position="106"/>
    </location>
    <ligand>
        <name>sn-glycerol 3-phosphate</name>
        <dbReference type="ChEBI" id="CHEBI:57597"/>
    </ligand>
</feature>
<evidence type="ECO:0000256" key="8">
    <source>
        <dbReference type="ARBA" id="ARBA00023264"/>
    </source>
</evidence>
<dbReference type="Proteomes" id="UP001644719">
    <property type="component" value="Unassembled WGS sequence"/>
</dbReference>
<comment type="subcellular location">
    <subcellularLocation>
        <location evidence="9">Cytoplasm</location>
    </subcellularLocation>
</comment>
<feature type="binding site" evidence="9">
    <location>
        <position position="138"/>
    </location>
    <ligand>
        <name>NADPH</name>
        <dbReference type="ChEBI" id="CHEBI:57783"/>
    </ligand>
</feature>
<feature type="binding site" evidence="9">
    <location>
        <position position="254"/>
    </location>
    <ligand>
        <name>sn-glycerol 3-phosphate</name>
        <dbReference type="ChEBI" id="CHEBI:57597"/>
    </ligand>
</feature>
<dbReference type="PANTHER" id="PTHR11728">
    <property type="entry name" value="GLYCEROL-3-PHOSPHATE DEHYDROGENASE"/>
    <property type="match status" value="1"/>
</dbReference>
<name>A0ABX2H1V1_9FIRM</name>
<keyword evidence="5 9" id="KW-0520">NAD</keyword>
<comment type="similarity">
    <text evidence="1 9 10">Belongs to the NAD-dependent glycerol-3-phosphate dehydrogenase family.</text>
</comment>
<feature type="binding site" evidence="9">
    <location>
        <position position="11"/>
    </location>
    <ligand>
        <name>NADPH</name>
        <dbReference type="ChEBI" id="CHEBI:57783"/>
    </ligand>
</feature>
<evidence type="ECO:0000256" key="1">
    <source>
        <dbReference type="ARBA" id="ARBA00011009"/>
    </source>
</evidence>
<comment type="caution">
    <text evidence="14">The sequence shown here is derived from an EMBL/GenBank/DDBJ whole genome shotgun (WGS) entry which is preliminary data.</text>
</comment>
<dbReference type="InterPro" id="IPR013328">
    <property type="entry name" value="6PGD_dom2"/>
</dbReference>
<dbReference type="Pfam" id="PF07479">
    <property type="entry name" value="NAD_Gly3P_dh_C"/>
    <property type="match status" value="1"/>
</dbReference>
<feature type="binding site" evidence="9">
    <location>
        <position position="253"/>
    </location>
    <ligand>
        <name>sn-glycerol 3-phosphate</name>
        <dbReference type="ChEBI" id="CHEBI:57597"/>
    </ligand>
</feature>
<evidence type="ECO:0000313" key="14">
    <source>
        <dbReference type="EMBL" id="NSG84004.1"/>
    </source>
</evidence>
<evidence type="ECO:0000256" key="6">
    <source>
        <dbReference type="ARBA" id="ARBA00023098"/>
    </source>
</evidence>
<dbReference type="EMBL" id="JAAITS010000002">
    <property type="protein sequence ID" value="NSG84004.1"/>
    <property type="molecule type" value="Genomic_DNA"/>
</dbReference>
<feature type="binding site" evidence="9">
    <location>
        <position position="252"/>
    </location>
    <ligand>
        <name>sn-glycerol 3-phosphate</name>
        <dbReference type="ChEBI" id="CHEBI:57597"/>
    </ligand>
</feature>
<dbReference type="InterPro" id="IPR006109">
    <property type="entry name" value="G3P_DH_NAD-dep_C"/>
</dbReference>
<dbReference type="NCBIfam" id="NF000941">
    <property type="entry name" value="PRK00094.1-3"/>
    <property type="match status" value="1"/>
</dbReference>
<feature type="binding site" evidence="9">
    <location>
        <position position="242"/>
    </location>
    <ligand>
        <name>sn-glycerol 3-phosphate</name>
        <dbReference type="ChEBI" id="CHEBI:57597"/>
    </ligand>
</feature>
<keyword evidence="9" id="KW-0963">Cytoplasm</keyword>
<dbReference type="InterPro" id="IPR011128">
    <property type="entry name" value="G3P_DH_NAD-dep_N"/>
</dbReference>
<dbReference type="PIRSF" id="PIRSF000114">
    <property type="entry name" value="Glycerol-3-P_dh"/>
    <property type="match status" value="1"/>
</dbReference>
<feature type="binding site" evidence="9">
    <location>
        <position position="277"/>
    </location>
    <ligand>
        <name>NADPH</name>
        <dbReference type="ChEBI" id="CHEBI:57783"/>
    </ligand>
</feature>
<feature type="binding site" evidence="9">
    <location>
        <position position="136"/>
    </location>
    <ligand>
        <name>sn-glycerol 3-phosphate</name>
        <dbReference type="ChEBI" id="CHEBI:57597"/>
    </ligand>
</feature>
<dbReference type="HAMAP" id="MF_00394">
    <property type="entry name" value="NAD_Glyc3P_dehydrog"/>
    <property type="match status" value="1"/>
</dbReference>
<feature type="domain" description="Glycerol-3-phosphate dehydrogenase NAD-dependent C-terminal" evidence="13">
    <location>
        <begin position="178"/>
        <end position="319"/>
    </location>
</feature>
<keyword evidence="9" id="KW-0547">Nucleotide-binding</keyword>
<comment type="catalytic activity">
    <reaction evidence="9 11">
        <text>sn-glycerol 3-phosphate + NADP(+) = dihydroxyacetone phosphate + NADPH + H(+)</text>
        <dbReference type="Rhea" id="RHEA:11096"/>
        <dbReference type="ChEBI" id="CHEBI:15378"/>
        <dbReference type="ChEBI" id="CHEBI:57597"/>
        <dbReference type="ChEBI" id="CHEBI:57642"/>
        <dbReference type="ChEBI" id="CHEBI:57783"/>
        <dbReference type="ChEBI" id="CHEBI:58349"/>
        <dbReference type="EC" id="1.1.1.94"/>
    </reaction>
</comment>
<feature type="active site" description="Proton acceptor" evidence="9">
    <location>
        <position position="189"/>
    </location>
</feature>
<keyword evidence="2 9" id="KW-0444">Lipid biosynthesis</keyword>
<feature type="binding site" evidence="9">
    <location>
        <position position="134"/>
    </location>
    <ligand>
        <name>sn-glycerol 3-phosphate</name>
        <dbReference type="ChEBI" id="CHEBI:57597"/>
    </ligand>
</feature>
<feature type="domain" description="Glycerol-3-phosphate dehydrogenase NAD-dependent N-terminal" evidence="12">
    <location>
        <begin position="3"/>
        <end position="158"/>
    </location>
</feature>
<evidence type="ECO:0000256" key="5">
    <source>
        <dbReference type="ARBA" id="ARBA00023027"/>
    </source>
</evidence>
<feature type="binding site" evidence="9">
    <location>
        <position position="279"/>
    </location>
    <ligand>
        <name>NADPH</name>
        <dbReference type="ChEBI" id="CHEBI:57783"/>
    </ligand>
</feature>
<dbReference type="Gene3D" id="3.40.50.720">
    <property type="entry name" value="NAD(P)-binding Rossmann-like Domain"/>
    <property type="match status" value="1"/>
</dbReference>
<protein>
    <recommendedName>
        <fullName evidence="9">Glycerol-3-phosphate dehydrogenase [NAD(P)+]</fullName>
        <ecNumber evidence="9">1.1.1.94</ecNumber>
    </recommendedName>
    <alternativeName>
        <fullName evidence="9">NAD(P)(+)-dependent glycerol-3-phosphate dehydrogenase</fullName>
    </alternativeName>
    <alternativeName>
        <fullName evidence="9">NAD(P)H-dependent dihydroxyacetone-phosphate reductase</fullName>
    </alternativeName>
</protein>
<dbReference type="NCBIfam" id="NF000940">
    <property type="entry name" value="PRK00094.1-2"/>
    <property type="match status" value="1"/>
</dbReference>
<proteinExistence type="inferred from homology"/>
<keyword evidence="8 9" id="KW-1208">Phospholipid metabolism</keyword>
<evidence type="ECO:0000256" key="9">
    <source>
        <dbReference type="HAMAP-Rule" id="MF_00394"/>
    </source>
</evidence>
<dbReference type="NCBIfam" id="NF000942">
    <property type="entry name" value="PRK00094.1-4"/>
    <property type="match status" value="1"/>
</dbReference>